<proteinExistence type="predicted"/>
<dbReference type="eggNOG" id="COG2945">
    <property type="taxonomic scope" value="Bacteria"/>
</dbReference>
<dbReference type="Proteomes" id="UP000000466">
    <property type="component" value="Chromosome"/>
</dbReference>
<accession>K4L3A6</accession>
<dbReference type="EMBL" id="CP003746">
    <property type="protein sequence ID" value="AFV00653.1"/>
    <property type="molecule type" value="Genomic_DNA"/>
</dbReference>
<evidence type="ECO:0000313" key="2">
    <source>
        <dbReference type="EMBL" id="AFV00653.1"/>
    </source>
</evidence>
<dbReference type="Gene3D" id="3.40.50.1820">
    <property type="entry name" value="alpha/beta hydrolase"/>
    <property type="match status" value="1"/>
</dbReference>
<dbReference type="InterPro" id="IPR029058">
    <property type="entry name" value="AB_hydrolase_fold"/>
</dbReference>
<keyword evidence="3" id="KW-1185">Reference proteome</keyword>
<protein>
    <recommendedName>
        <fullName evidence="1">Xaa-Pro dipeptidyl-peptidase-like domain-containing protein</fullName>
    </recommendedName>
</protein>
<feature type="domain" description="Xaa-Pro dipeptidyl-peptidase-like" evidence="1">
    <location>
        <begin position="69"/>
        <end position="160"/>
    </location>
</feature>
<dbReference type="PANTHER" id="PTHR42103:SF2">
    <property type="entry name" value="AB HYDROLASE-1 DOMAIN-CONTAINING PROTEIN"/>
    <property type="match status" value="1"/>
</dbReference>
<dbReference type="InterPro" id="IPR000383">
    <property type="entry name" value="Xaa-Pro-like_dom"/>
</dbReference>
<dbReference type="STRING" id="1117647.M5M_17620"/>
<sequence>MTPEITVFTSNEQSFDIAGPAGRLSVRTQAGSPEGVLARRRLLVVVAHPHPQHGGTMDNKVVVTLARAYRDLGIATVRFNFRGVGDSEGVFDFARGEVDDMQAVVAWAQADGQLDEVLLAGFSFGSAVAAAASYGVKPAHLLLVAPPVERYAYDQSQAFLQPTAVVIGADDEVVDVAGVRRWAEARPGLRLSVLEGTGHFFHGKLVELKQWVSDSVEQALSV</sequence>
<dbReference type="Pfam" id="PF02129">
    <property type="entry name" value="Peptidase_S15"/>
    <property type="match status" value="1"/>
</dbReference>
<dbReference type="PANTHER" id="PTHR42103">
    <property type="entry name" value="ALPHA/BETA-HYDROLASES SUPERFAMILY PROTEIN"/>
    <property type="match status" value="1"/>
</dbReference>
<gene>
    <name evidence="2" type="ordered locus">M5M_17620</name>
</gene>
<dbReference type="RefSeq" id="WP_015048805.1">
    <property type="nucleotide sequence ID" value="NC_018868.3"/>
</dbReference>
<evidence type="ECO:0000259" key="1">
    <source>
        <dbReference type="Pfam" id="PF02129"/>
    </source>
</evidence>
<dbReference type="KEGG" id="saga:M5M_17620"/>
<dbReference type="HOGENOM" id="CLU_086287_1_0_6"/>
<name>K4L3A6_SIMAS</name>
<evidence type="ECO:0000313" key="3">
    <source>
        <dbReference type="Proteomes" id="UP000000466"/>
    </source>
</evidence>
<dbReference type="SUPFAM" id="SSF53474">
    <property type="entry name" value="alpha/beta-Hydrolases"/>
    <property type="match status" value="1"/>
</dbReference>
<dbReference type="OrthoDB" id="9800435at2"/>
<reference evidence="2 3" key="1">
    <citation type="journal article" date="2013" name="Genome Announc.">
        <title>Complete genome sequence of Simiduia agarivorans SA1(T), a marine bacterium able to degrade a variety of polysaccharides.</title>
        <authorList>
            <person name="Lin S.Y."/>
            <person name="Shieh W.Y."/>
            <person name="Chen J.S."/>
            <person name="Tang S.L."/>
        </authorList>
    </citation>
    <scope>NUCLEOTIDE SEQUENCE [LARGE SCALE GENOMIC DNA]</scope>
    <source>
        <strain evidence="3">DSM 21679 / JCM 13881 / BCRC 17597 / SA1</strain>
    </source>
</reference>
<organism evidence="2 3">
    <name type="scientific">Simiduia agarivorans (strain DSM 21679 / JCM 13881 / BCRC 17597 / SA1)</name>
    <dbReference type="NCBI Taxonomy" id="1117647"/>
    <lineage>
        <taxon>Bacteria</taxon>
        <taxon>Pseudomonadati</taxon>
        <taxon>Pseudomonadota</taxon>
        <taxon>Gammaproteobacteria</taxon>
        <taxon>Cellvibrionales</taxon>
        <taxon>Cellvibrionaceae</taxon>
        <taxon>Simiduia</taxon>
    </lineage>
</organism>
<dbReference type="AlphaFoldDB" id="K4L3A6"/>
<dbReference type="GO" id="GO:0016787">
    <property type="term" value="F:hydrolase activity"/>
    <property type="evidence" value="ECO:0007669"/>
    <property type="project" value="InterPro"/>
</dbReference>